<comment type="caution">
    <text evidence="1">The sequence shown here is derived from an EMBL/GenBank/DDBJ whole genome shotgun (WGS) entry which is preliminary data.</text>
</comment>
<keyword evidence="2" id="KW-1185">Reference proteome</keyword>
<proteinExistence type="predicted"/>
<sequence length="107" mass="12233">MIEQAFLEAADSLFANFKNKEEIVSAVKSMQFSANIVMRRVEIMSNDIHLQLRTDSDNCVYFSLQLDESTDVVDTSQMTVFVRMVFNDFTITEDLLKFIPLKGHTTG</sequence>
<dbReference type="Proteomes" id="UP001458880">
    <property type="component" value="Unassembled WGS sequence"/>
</dbReference>
<dbReference type="PANTHER" id="PTHR45913">
    <property type="entry name" value="EPM2A-INTERACTING PROTEIN 1"/>
    <property type="match status" value="1"/>
</dbReference>
<gene>
    <name evidence="1" type="ORF">QE152_g36198</name>
</gene>
<dbReference type="AlphaFoldDB" id="A0AAW1IDY9"/>
<accession>A0AAW1IDY9</accession>
<name>A0AAW1IDY9_POPJA</name>
<dbReference type="EMBL" id="JASPKY010000636">
    <property type="protein sequence ID" value="KAK9687519.1"/>
    <property type="molecule type" value="Genomic_DNA"/>
</dbReference>
<evidence type="ECO:0000313" key="1">
    <source>
        <dbReference type="EMBL" id="KAK9687519.1"/>
    </source>
</evidence>
<protein>
    <submittedName>
        <fullName evidence="1">Uncharacterized protein</fullName>
    </submittedName>
</protein>
<organism evidence="1 2">
    <name type="scientific">Popillia japonica</name>
    <name type="common">Japanese beetle</name>
    <dbReference type="NCBI Taxonomy" id="7064"/>
    <lineage>
        <taxon>Eukaryota</taxon>
        <taxon>Metazoa</taxon>
        <taxon>Ecdysozoa</taxon>
        <taxon>Arthropoda</taxon>
        <taxon>Hexapoda</taxon>
        <taxon>Insecta</taxon>
        <taxon>Pterygota</taxon>
        <taxon>Neoptera</taxon>
        <taxon>Endopterygota</taxon>
        <taxon>Coleoptera</taxon>
        <taxon>Polyphaga</taxon>
        <taxon>Scarabaeiformia</taxon>
        <taxon>Scarabaeidae</taxon>
        <taxon>Rutelinae</taxon>
        <taxon>Popillia</taxon>
    </lineage>
</organism>
<evidence type="ECO:0000313" key="2">
    <source>
        <dbReference type="Proteomes" id="UP001458880"/>
    </source>
</evidence>
<reference evidence="1 2" key="1">
    <citation type="journal article" date="2024" name="BMC Genomics">
        <title>De novo assembly and annotation of Popillia japonica's genome with initial clues to its potential as an invasive pest.</title>
        <authorList>
            <person name="Cucini C."/>
            <person name="Boschi S."/>
            <person name="Funari R."/>
            <person name="Cardaioli E."/>
            <person name="Iannotti N."/>
            <person name="Marturano G."/>
            <person name="Paoli F."/>
            <person name="Bruttini M."/>
            <person name="Carapelli A."/>
            <person name="Frati F."/>
            <person name="Nardi F."/>
        </authorList>
    </citation>
    <scope>NUCLEOTIDE SEQUENCE [LARGE SCALE GENOMIC DNA]</scope>
    <source>
        <strain evidence="1">DMR45628</strain>
    </source>
</reference>
<dbReference type="PANTHER" id="PTHR45913:SF21">
    <property type="entry name" value="DUF4371 DOMAIN-CONTAINING PROTEIN"/>
    <property type="match status" value="1"/>
</dbReference>